<reference evidence="1 2" key="1">
    <citation type="journal article" date="2009" name="Stand. Genomic Sci.">
        <title>Complete genome sequence of Stackebrandtia nassauensis type strain (LLR-40K-21).</title>
        <authorList>
            <person name="Munk C."/>
            <person name="Lapidus A."/>
            <person name="Copeland A."/>
            <person name="Jando M."/>
            <person name="Mayilraj S."/>
            <person name="Glavina Del Rio T."/>
            <person name="Nolan M."/>
            <person name="Chen F."/>
            <person name="Lucas S."/>
            <person name="Tice H."/>
            <person name="Cheng J.F."/>
            <person name="Han C."/>
            <person name="Detter J.C."/>
            <person name="Bruce D."/>
            <person name="Goodwin L."/>
            <person name="Chain P."/>
            <person name="Pitluck S."/>
            <person name="Goker M."/>
            <person name="Ovchinikova G."/>
            <person name="Pati A."/>
            <person name="Ivanova N."/>
            <person name="Mavromatis K."/>
            <person name="Chen A."/>
            <person name="Palaniappan K."/>
            <person name="Land M."/>
            <person name="Hauser L."/>
            <person name="Chang Y.J."/>
            <person name="Jeffries C.D."/>
            <person name="Bristow J."/>
            <person name="Eisen J.A."/>
            <person name="Markowitz V."/>
            <person name="Hugenholtz P."/>
            <person name="Kyrpides N.C."/>
            <person name="Klenk H.P."/>
        </authorList>
    </citation>
    <scope>NUCLEOTIDE SEQUENCE [LARGE SCALE GENOMIC DNA]</scope>
    <source>
        <strain evidence="2">DSM 44728 / CIP 108903 / NRRL B-16338 / NBRC 102104 / LLR-40K-21</strain>
    </source>
</reference>
<dbReference type="AlphaFoldDB" id="D3PUA6"/>
<protein>
    <submittedName>
        <fullName evidence="1">Uncharacterized protein</fullName>
    </submittedName>
</protein>
<dbReference type="SUPFAM" id="SSF48452">
    <property type="entry name" value="TPR-like"/>
    <property type="match status" value="1"/>
</dbReference>
<sequence length="120" mass="12700">MAAWRCLGEPAAAARIAPRVAVLIEPSHDPELKANALLEIGLSELADGDRQTALDRLEQARSAAERMAPQLVHCRIESALADAATATGDVEQAEMHRDQARRLAARLGITEPASPSLGTG</sequence>
<dbReference type="RefSeq" id="WP_013016623.1">
    <property type="nucleotide sequence ID" value="NC_013947.1"/>
</dbReference>
<evidence type="ECO:0000313" key="1">
    <source>
        <dbReference type="EMBL" id="ADD41052.1"/>
    </source>
</evidence>
<evidence type="ECO:0000313" key="2">
    <source>
        <dbReference type="Proteomes" id="UP000000844"/>
    </source>
</evidence>
<organism evidence="1 2">
    <name type="scientific">Stackebrandtia nassauensis (strain DSM 44728 / CIP 108903 / NRRL B-16338 / NBRC 102104 / LLR-40K-21)</name>
    <dbReference type="NCBI Taxonomy" id="446470"/>
    <lineage>
        <taxon>Bacteria</taxon>
        <taxon>Bacillati</taxon>
        <taxon>Actinomycetota</taxon>
        <taxon>Actinomycetes</taxon>
        <taxon>Glycomycetales</taxon>
        <taxon>Glycomycetaceae</taxon>
        <taxon>Stackebrandtia</taxon>
    </lineage>
</organism>
<proteinExistence type="predicted"/>
<accession>D3PUA6</accession>
<gene>
    <name evidence="1" type="ordered locus">Snas_1344</name>
</gene>
<dbReference type="HOGENOM" id="CLU_2048303_0_0_11"/>
<dbReference type="KEGG" id="sna:Snas_1344"/>
<dbReference type="EMBL" id="CP001778">
    <property type="protein sequence ID" value="ADD41052.1"/>
    <property type="molecule type" value="Genomic_DNA"/>
</dbReference>
<dbReference type="Gene3D" id="1.25.40.10">
    <property type="entry name" value="Tetratricopeptide repeat domain"/>
    <property type="match status" value="1"/>
</dbReference>
<dbReference type="InterPro" id="IPR011990">
    <property type="entry name" value="TPR-like_helical_dom_sf"/>
</dbReference>
<keyword evidence="2" id="KW-1185">Reference proteome</keyword>
<dbReference type="Proteomes" id="UP000000844">
    <property type="component" value="Chromosome"/>
</dbReference>
<name>D3PUA6_STANL</name>